<accession>A0A5D4TBJ4</accession>
<dbReference type="EMBL" id="VTET01000003">
    <property type="protein sequence ID" value="TYS72967.1"/>
    <property type="molecule type" value="Genomic_DNA"/>
</dbReference>
<keyword evidence="1" id="KW-0472">Membrane</keyword>
<feature type="transmembrane region" description="Helical" evidence="1">
    <location>
        <begin position="41"/>
        <end position="62"/>
    </location>
</feature>
<feature type="transmembrane region" description="Helical" evidence="1">
    <location>
        <begin position="6"/>
        <end position="25"/>
    </location>
</feature>
<evidence type="ECO:0000313" key="3">
    <source>
        <dbReference type="Proteomes" id="UP000324517"/>
    </source>
</evidence>
<reference evidence="2 3" key="1">
    <citation type="submission" date="2019-08" db="EMBL/GenBank/DDBJ databases">
        <title>Bacillus genomes from the desert of Cuatro Cienegas, Coahuila.</title>
        <authorList>
            <person name="Olmedo-Alvarez G."/>
        </authorList>
    </citation>
    <scope>NUCLEOTIDE SEQUENCE [LARGE SCALE GENOMIC DNA]</scope>
    <source>
        <strain evidence="2 3">CH98b_3T</strain>
    </source>
</reference>
<proteinExistence type="predicted"/>
<name>A0A5D4TBJ4_9BACI</name>
<protein>
    <submittedName>
        <fullName evidence="2">Uncharacterized protein</fullName>
    </submittedName>
</protein>
<organism evidence="2 3">
    <name type="scientific">Sutcliffiella horikoshii</name>
    <dbReference type="NCBI Taxonomy" id="79883"/>
    <lineage>
        <taxon>Bacteria</taxon>
        <taxon>Bacillati</taxon>
        <taxon>Bacillota</taxon>
        <taxon>Bacilli</taxon>
        <taxon>Bacillales</taxon>
        <taxon>Bacillaceae</taxon>
        <taxon>Sutcliffiella</taxon>
    </lineage>
</organism>
<evidence type="ECO:0000313" key="2">
    <source>
        <dbReference type="EMBL" id="TYS72967.1"/>
    </source>
</evidence>
<dbReference type="RefSeq" id="WP_148978918.1">
    <property type="nucleotide sequence ID" value="NZ_JBNILM010000002.1"/>
</dbReference>
<keyword evidence="1" id="KW-0812">Transmembrane</keyword>
<gene>
    <name evidence="2" type="ORF">FZC75_07830</name>
</gene>
<comment type="caution">
    <text evidence="2">The sequence shown here is derived from an EMBL/GenBank/DDBJ whole genome shotgun (WGS) entry which is preliminary data.</text>
</comment>
<dbReference type="Proteomes" id="UP000324517">
    <property type="component" value="Unassembled WGS sequence"/>
</dbReference>
<dbReference type="OrthoDB" id="2873259at2"/>
<dbReference type="AlphaFoldDB" id="A0A5D4TBJ4"/>
<sequence>MSIIVSLIINLVLFIGIFVALYLFFSKGAKRINFSTSVKKNIFVLGGYVFILFVSMVIYFMIPDEKYMEVQNKEVNQEGFQLYESLMNKEEVDEKYLASVDDYPLEEKELVIRSKGRSIEYNVLFIKTEELQEEIEVKIYKGQFEINEFDFSDELPLPIVNYTDNIIEVENAPFFEKNIAFMTPEFPFTQFNRERWEEQGSSSASRSPIIYIKIPKDVNVIWDKENIFVDEVK</sequence>
<evidence type="ECO:0000256" key="1">
    <source>
        <dbReference type="SAM" id="Phobius"/>
    </source>
</evidence>
<keyword evidence="1" id="KW-1133">Transmembrane helix</keyword>